<comment type="caution">
    <text evidence="2">The sequence shown here is derived from an EMBL/GenBank/DDBJ whole genome shotgun (WGS) entry which is preliminary data.</text>
</comment>
<keyword evidence="3" id="KW-1185">Reference proteome</keyword>
<keyword evidence="1" id="KW-0732">Signal</keyword>
<evidence type="ECO:0000313" key="3">
    <source>
        <dbReference type="Proteomes" id="UP000256899"/>
    </source>
</evidence>
<protein>
    <submittedName>
        <fullName evidence="2">Uncharacterized protein</fullName>
    </submittedName>
</protein>
<evidence type="ECO:0000313" key="2">
    <source>
        <dbReference type="EMBL" id="REL29883.1"/>
    </source>
</evidence>
<sequence>MKTTLLALITGALAFTANAESVYSLTTAETAVAINPVQLQVVAQDYLRQSLNNQAPLTIKLDNVLVTQKTDTHGKQTAKVEAETVALNQLIESE</sequence>
<dbReference type="AlphaFoldDB" id="A0A3E0TZS9"/>
<feature type="signal peptide" evidence="1">
    <location>
        <begin position="1"/>
        <end position="19"/>
    </location>
</feature>
<gene>
    <name evidence="2" type="ORF">DXX94_03730</name>
</gene>
<name>A0A3E0TZS9_9GAMM</name>
<feature type="chain" id="PRO_5017572024" evidence="1">
    <location>
        <begin position="20"/>
        <end position="94"/>
    </location>
</feature>
<dbReference type="Proteomes" id="UP000256899">
    <property type="component" value="Unassembled WGS sequence"/>
</dbReference>
<reference evidence="3" key="1">
    <citation type="submission" date="2018-08" db="EMBL/GenBank/DDBJ databases">
        <title>Thalassotalea euphylliae genome.</title>
        <authorList>
            <person name="Summers S."/>
            <person name="Rice S.A."/>
            <person name="Freckelton M.L."/>
            <person name="Nedved B.T."/>
            <person name="Hadfield M.G."/>
        </authorList>
    </citation>
    <scope>NUCLEOTIDE SEQUENCE [LARGE SCALE GENOMIC DNA]</scope>
    <source>
        <strain evidence="3">H3</strain>
    </source>
</reference>
<accession>A0A3E0TZS9</accession>
<organism evidence="2 3">
    <name type="scientific">Thalassotalea euphylliae</name>
    <dbReference type="NCBI Taxonomy" id="1655234"/>
    <lineage>
        <taxon>Bacteria</taxon>
        <taxon>Pseudomonadati</taxon>
        <taxon>Pseudomonadota</taxon>
        <taxon>Gammaproteobacteria</taxon>
        <taxon>Alteromonadales</taxon>
        <taxon>Colwelliaceae</taxon>
        <taxon>Thalassotalea</taxon>
    </lineage>
</organism>
<dbReference type="EMBL" id="QUOT01000001">
    <property type="protein sequence ID" value="REL29883.1"/>
    <property type="molecule type" value="Genomic_DNA"/>
</dbReference>
<evidence type="ECO:0000256" key="1">
    <source>
        <dbReference type="SAM" id="SignalP"/>
    </source>
</evidence>
<dbReference type="RefSeq" id="WP_116013939.1">
    <property type="nucleotide sequence ID" value="NZ_QUOT01000001.1"/>
</dbReference>
<proteinExistence type="predicted"/>